<feature type="transmembrane region" description="Helical" evidence="2">
    <location>
        <begin position="217"/>
        <end position="237"/>
    </location>
</feature>
<keyword evidence="2" id="KW-1133">Transmembrane helix</keyword>
<evidence type="ECO:0000313" key="4">
    <source>
        <dbReference type="Proteomes" id="UP000284395"/>
    </source>
</evidence>
<keyword evidence="2" id="KW-0812">Transmembrane</keyword>
<accession>A0A420EAC4</accession>
<feature type="transmembrane region" description="Helical" evidence="2">
    <location>
        <begin position="163"/>
        <end position="188"/>
    </location>
</feature>
<reference evidence="3 4" key="1">
    <citation type="submission" date="2018-09" db="EMBL/GenBank/DDBJ databases">
        <title>Altererythrobacter spongiae sp. nov., isolated from a marine sponge.</title>
        <authorList>
            <person name="Zhuang L."/>
            <person name="Luo L."/>
        </authorList>
    </citation>
    <scope>NUCLEOTIDE SEQUENCE [LARGE SCALE GENOMIC DNA]</scope>
    <source>
        <strain evidence="3 4">HN-Y73</strain>
    </source>
</reference>
<evidence type="ECO:0000256" key="1">
    <source>
        <dbReference type="SAM" id="MobiDB-lite"/>
    </source>
</evidence>
<organism evidence="3 4">
    <name type="scientific">Altericroceibacterium spongiae</name>
    <dbReference type="NCBI Taxonomy" id="2320269"/>
    <lineage>
        <taxon>Bacteria</taxon>
        <taxon>Pseudomonadati</taxon>
        <taxon>Pseudomonadota</taxon>
        <taxon>Alphaproteobacteria</taxon>
        <taxon>Sphingomonadales</taxon>
        <taxon>Erythrobacteraceae</taxon>
        <taxon>Altericroceibacterium</taxon>
    </lineage>
</organism>
<dbReference type="PANTHER" id="PTHR34219">
    <property type="entry name" value="IRON-REGULATED INNER MEMBRANE PROTEIN-RELATED"/>
    <property type="match status" value="1"/>
</dbReference>
<evidence type="ECO:0000313" key="3">
    <source>
        <dbReference type="EMBL" id="RKF17610.1"/>
    </source>
</evidence>
<protein>
    <submittedName>
        <fullName evidence="3">PepSY domain-containing protein</fullName>
    </submittedName>
</protein>
<feature type="transmembrane region" description="Helical" evidence="2">
    <location>
        <begin position="274"/>
        <end position="295"/>
    </location>
</feature>
<proteinExistence type="predicted"/>
<gene>
    <name evidence="3" type="ORF">D6851_16415</name>
</gene>
<dbReference type="InterPro" id="IPR005625">
    <property type="entry name" value="PepSY-ass_TM"/>
</dbReference>
<keyword evidence="4" id="KW-1185">Reference proteome</keyword>
<dbReference type="AlphaFoldDB" id="A0A420EAC4"/>
<evidence type="ECO:0000256" key="2">
    <source>
        <dbReference type="SAM" id="Phobius"/>
    </source>
</evidence>
<comment type="caution">
    <text evidence="3">The sequence shown here is derived from an EMBL/GenBank/DDBJ whole genome shotgun (WGS) entry which is preliminary data.</text>
</comment>
<sequence length="300" mass="33400">MRPGQMTPPSRRGTKKPRRQNGRRLWVTVHRWLGLCLAILLVPIALTGAVLALKSPLLRWEMGPEPFRIPAVQSAPLSSDQLQLAAQQSFPQISHIMGMAEPHEGFFDSPNITAFGMIAGRQRAMGVGFLDPATGEARGFYIYDDLWIAKAVNLHRSLFLPSFIGGPLLALIGLGLTVSTVTGLWLWWPRRGRWKAQLFPASLRKGKMRLLEWHRWAGAWLSVPILCLALSGIWLSIPRLWAILPGLDRASGQRVRSVIADLHDNLLLGELGSALTALSGIVLAILVVTGVWAWWRRTRR</sequence>
<name>A0A420EAC4_9SPHN</name>
<feature type="region of interest" description="Disordered" evidence="1">
    <location>
        <begin position="1"/>
        <end position="20"/>
    </location>
</feature>
<keyword evidence="2" id="KW-0472">Membrane</keyword>
<dbReference type="Pfam" id="PF03929">
    <property type="entry name" value="PepSY_TM"/>
    <property type="match status" value="2"/>
</dbReference>
<dbReference type="EMBL" id="RAPF01000014">
    <property type="protein sequence ID" value="RKF17610.1"/>
    <property type="molecule type" value="Genomic_DNA"/>
</dbReference>
<dbReference type="OrthoDB" id="7626573at2"/>
<dbReference type="Proteomes" id="UP000284395">
    <property type="component" value="Unassembled WGS sequence"/>
</dbReference>